<dbReference type="Gene3D" id="3.40.50.300">
    <property type="entry name" value="P-loop containing nucleotide triphosphate hydrolases"/>
    <property type="match status" value="1"/>
</dbReference>
<evidence type="ECO:0000256" key="1">
    <source>
        <dbReference type="ARBA" id="ARBA00022448"/>
    </source>
</evidence>
<dbReference type="InterPro" id="IPR003439">
    <property type="entry name" value="ABC_transporter-like_ATP-bd"/>
</dbReference>
<dbReference type="PANTHER" id="PTHR43023">
    <property type="entry name" value="PROTEIN TRIGALACTOSYLDIACYLGLYCEROL 3, CHLOROPLASTIC"/>
    <property type="match status" value="1"/>
</dbReference>
<keyword evidence="2" id="KW-0547">Nucleotide-binding</keyword>
<dbReference type="PROSITE" id="PS00211">
    <property type="entry name" value="ABC_TRANSPORTER_1"/>
    <property type="match status" value="1"/>
</dbReference>
<reference evidence="5 6" key="1">
    <citation type="submission" date="2019-11" db="EMBL/GenBank/DDBJ databases">
        <title>Description of Pedobacter sp. LMG 31462T.</title>
        <authorList>
            <person name="Carlier A."/>
            <person name="Qi S."/>
            <person name="Vandamme P."/>
        </authorList>
    </citation>
    <scope>NUCLEOTIDE SEQUENCE [LARGE SCALE GENOMIC DNA]</scope>
    <source>
        <strain evidence="5 6">LMG 31462</strain>
    </source>
</reference>
<evidence type="ECO:0000259" key="4">
    <source>
        <dbReference type="PROSITE" id="PS50893"/>
    </source>
</evidence>
<feature type="domain" description="ABC transporter" evidence="4">
    <location>
        <begin position="18"/>
        <end position="255"/>
    </location>
</feature>
<sequence>MEAQKQFGNRKVTADPVIQIHHLFKKFGDHIVLSDFDLKLKKEENLVVLGKSGSGKSVLVKCIVGLIKPDRGKIQVLGEDIFRLEEDELNKLRTKLGFLFQSNALYDSMTIRENLRFPLLKHRFPMSEAEIEARIIEVLEHVGLKHTIDMMPAELSGGMAKRIALARAMVLRPEVIFYDEPTSGLDPVTSREIATLILEMKEKYHISAIIISHDMACVKITADRIVLLLEGRCYAQGTYEELKHSKDRNITQFFN</sequence>
<dbReference type="PROSITE" id="PS50893">
    <property type="entry name" value="ABC_TRANSPORTER_2"/>
    <property type="match status" value="1"/>
</dbReference>
<keyword evidence="6" id="KW-1185">Reference proteome</keyword>
<gene>
    <name evidence="5" type="ORF">GM920_01270</name>
</gene>
<dbReference type="EMBL" id="WNXC01000001">
    <property type="protein sequence ID" value="MBB2147530.1"/>
    <property type="molecule type" value="Genomic_DNA"/>
</dbReference>
<dbReference type="RefSeq" id="WP_182952801.1">
    <property type="nucleotide sequence ID" value="NZ_WNXC01000001.1"/>
</dbReference>
<comment type="caution">
    <text evidence="5">The sequence shown here is derived from an EMBL/GenBank/DDBJ whole genome shotgun (WGS) entry which is preliminary data.</text>
</comment>
<keyword evidence="1" id="KW-0813">Transport</keyword>
<dbReference type="InterPro" id="IPR027417">
    <property type="entry name" value="P-loop_NTPase"/>
</dbReference>
<dbReference type="SMART" id="SM00382">
    <property type="entry name" value="AAA"/>
    <property type="match status" value="1"/>
</dbReference>
<evidence type="ECO:0000256" key="2">
    <source>
        <dbReference type="ARBA" id="ARBA00022741"/>
    </source>
</evidence>
<name>A0ABR6EQK2_9SPHI</name>
<dbReference type="PANTHER" id="PTHR43023:SF6">
    <property type="entry name" value="INTERMEMBRANE PHOSPHOLIPID TRANSPORT SYSTEM ATP-BINDING PROTEIN MLAF"/>
    <property type="match status" value="1"/>
</dbReference>
<evidence type="ECO:0000313" key="5">
    <source>
        <dbReference type="EMBL" id="MBB2147530.1"/>
    </source>
</evidence>
<dbReference type="Pfam" id="PF00005">
    <property type="entry name" value="ABC_tran"/>
    <property type="match status" value="1"/>
</dbReference>
<dbReference type="Proteomes" id="UP000636110">
    <property type="component" value="Unassembled WGS sequence"/>
</dbReference>
<dbReference type="InterPro" id="IPR017871">
    <property type="entry name" value="ABC_transporter-like_CS"/>
</dbReference>
<proteinExistence type="predicted"/>
<accession>A0ABR6EQK2</accession>
<organism evidence="5 6">
    <name type="scientific">Pedobacter gandavensis</name>
    <dbReference type="NCBI Taxonomy" id="2679963"/>
    <lineage>
        <taxon>Bacteria</taxon>
        <taxon>Pseudomonadati</taxon>
        <taxon>Bacteroidota</taxon>
        <taxon>Sphingobacteriia</taxon>
        <taxon>Sphingobacteriales</taxon>
        <taxon>Sphingobacteriaceae</taxon>
        <taxon>Pedobacter</taxon>
    </lineage>
</organism>
<dbReference type="GO" id="GO:0005524">
    <property type="term" value="F:ATP binding"/>
    <property type="evidence" value="ECO:0007669"/>
    <property type="project" value="UniProtKB-KW"/>
</dbReference>
<dbReference type="SUPFAM" id="SSF52540">
    <property type="entry name" value="P-loop containing nucleoside triphosphate hydrolases"/>
    <property type="match status" value="1"/>
</dbReference>
<protein>
    <submittedName>
        <fullName evidence="5">ATP-binding cassette domain-containing protein</fullName>
    </submittedName>
</protein>
<keyword evidence="3 5" id="KW-0067">ATP-binding</keyword>
<dbReference type="InterPro" id="IPR003593">
    <property type="entry name" value="AAA+_ATPase"/>
</dbReference>
<evidence type="ECO:0000256" key="3">
    <source>
        <dbReference type="ARBA" id="ARBA00022840"/>
    </source>
</evidence>
<evidence type="ECO:0000313" key="6">
    <source>
        <dbReference type="Proteomes" id="UP000636110"/>
    </source>
</evidence>